<reference evidence="2 3" key="1">
    <citation type="submission" date="2022-04" db="EMBL/GenBank/DDBJ databases">
        <title>Human microbiome associated bacterial genomes.</title>
        <authorList>
            <person name="Sandstrom S."/>
            <person name="Salamzade R."/>
            <person name="Kalan L.R."/>
        </authorList>
    </citation>
    <scope>NUCLEOTIDE SEQUENCE [LARGE SCALE GENOMIC DNA]</scope>
    <source>
        <strain evidence="3">p3-SID1799</strain>
    </source>
</reference>
<dbReference type="RefSeq" id="WP_260104591.1">
    <property type="nucleotide sequence ID" value="NZ_JALXSQ010000043.1"/>
</dbReference>
<dbReference type="InterPro" id="IPR041497">
    <property type="entry name" value="Thump-like"/>
</dbReference>
<accession>A0ABT2HZ35</accession>
<evidence type="ECO:0000313" key="2">
    <source>
        <dbReference type="EMBL" id="MCT2043426.1"/>
    </source>
</evidence>
<dbReference type="InterPro" id="IPR029063">
    <property type="entry name" value="SAM-dependent_MTases_sf"/>
</dbReference>
<evidence type="ECO:0000313" key="3">
    <source>
        <dbReference type="Proteomes" id="UP001525379"/>
    </source>
</evidence>
<gene>
    <name evidence="2" type="ORF">M3D15_08820</name>
</gene>
<sequence length="403" mass="43201">MDRDELLTLLTPDAMRLLDELPPLVEGHDVVALVSRLRAEGHSPELVAAVLTQADFRRKAAAKFGPFAARMLFTDAGLQQATRLQVAAHHAARFRATGVTKIADLGCGIGADSMAFATLGFDVRSLDADEVTAAIATHNLAVFPNAEVFHGTAEAFALEEGEAAWLDPARRHTERSRDRRSHNPADWSPSLDFAFGLGDDRPIGVKLGPGIPHEALPSDGEAQWVSVGGDVVEATVWRGGAERESVGRSALLLPRGEGPAHELTASGPAPDAELGPLGEYLHEPDGAVIRAELIGLVAAELEGRMISPSIAWITNDSPATSPFVQSFRVLEELPLDAAKLKRELRSRGIGRVEIKKRGVDVDPAAFRQRLQPKGDGEATLILTRIGERRRAILAERTTPVSAA</sequence>
<feature type="domain" description="THUMP-like" evidence="1">
    <location>
        <begin position="325"/>
        <end position="396"/>
    </location>
</feature>
<dbReference type="Gene3D" id="3.40.50.150">
    <property type="entry name" value="Vaccinia Virus protein VP39"/>
    <property type="match status" value="1"/>
</dbReference>
<dbReference type="GO" id="GO:0008168">
    <property type="term" value="F:methyltransferase activity"/>
    <property type="evidence" value="ECO:0007669"/>
    <property type="project" value="UniProtKB-KW"/>
</dbReference>
<dbReference type="Pfam" id="PF18096">
    <property type="entry name" value="Thump_like"/>
    <property type="match status" value="1"/>
</dbReference>
<protein>
    <submittedName>
        <fullName evidence="2">Class I SAM-dependent methyltransferase</fullName>
    </submittedName>
</protein>
<keyword evidence="2" id="KW-0808">Transferase</keyword>
<dbReference type="CDD" id="cd02440">
    <property type="entry name" value="AdoMet_MTases"/>
    <property type="match status" value="1"/>
</dbReference>
<dbReference type="Proteomes" id="UP001525379">
    <property type="component" value="Unassembled WGS sequence"/>
</dbReference>
<proteinExistence type="predicted"/>
<organism evidence="2 3">
    <name type="scientific">Pseudoclavibacter albus</name>
    <dbReference type="NCBI Taxonomy" id="272241"/>
    <lineage>
        <taxon>Bacteria</taxon>
        <taxon>Bacillati</taxon>
        <taxon>Actinomycetota</taxon>
        <taxon>Actinomycetes</taxon>
        <taxon>Micrococcales</taxon>
        <taxon>Microbacteriaceae</taxon>
        <taxon>Pseudoclavibacter</taxon>
    </lineage>
</organism>
<dbReference type="GO" id="GO:0032259">
    <property type="term" value="P:methylation"/>
    <property type="evidence" value="ECO:0007669"/>
    <property type="project" value="UniProtKB-KW"/>
</dbReference>
<comment type="caution">
    <text evidence="2">The sequence shown here is derived from an EMBL/GenBank/DDBJ whole genome shotgun (WGS) entry which is preliminary data.</text>
</comment>
<keyword evidence="2" id="KW-0489">Methyltransferase</keyword>
<keyword evidence="3" id="KW-1185">Reference proteome</keyword>
<dbReference type="SUPFAM" id="SSF53335">
    <property type="entry name" value="S-adenosyl-L-methionine-dependent methyltransferases"/>
    <property type="match status" value="1"/>
</dbReference>
<name>A0ABT2HZ35_9MICO</name>
<dbReference type="EMBL" id="JALXSQ010000043">
    <property type="protein sequence ID" value="MCT2043426.1"/>
    <property type="molecule type" value="Genomic_DNA"/>
</dbReference>
<evidence type="ECO:0000259" key="1">
    <source>
        <dbReference type="Pfam" id="PF18096"/>
    </source>
</evidence>